<comment type="caution">
    <text evidence="1">The sequence shown here is derived from an EMBL/GenBank/DDBJ whole genome shotgun (WGS) entry which is preliminary data.</text>
</comment>
<proteinExistence type="predicted"/>
<dbReference type="Pfam" id="PF20583">
    <property type="entry name" value="DUF6786"/>
    <property type="match status" value="1"/>
</dbReference>
<evidence type="ECO:0000313" key="2">
    <source>
        <dbReference type="Proteomes" id="UP000032544"/>
    </source>
</evidence>
<sequence>MNKAKDGTYLFDKEFLEKYTKPVELTNGDASILVLPEYQGRVMTSTCNGDDGFSFGWINYDLIKQQKFVEHFNPFGGEERFWIGPEGGQFSVYFDKDKDFVFENWFVPEEIDTKPFDMVSQDENTVQFKKAMHLTNYSGTNFDFLVTRNVQLLSNEQVQRDLDISAANISVVAYKSSNTIRNTGEQAWKKETGLLSIWMLGMLIPSPEVTVVIPIKSGDAKLLGPKVNDDYFGKVSDSRLKVQGNKVFFKADGKSRGKIGIPPLRSTGIMGSYDAKNGALTILECKLPEGNTDYVNSTWELQENPYKGDALNSYNDGPLDDGSQMGPFYELETSSPALALKSGESYTHIQTTYHFQGAKEALNQISNKILGVSIDALENIL</sequence>
<dbReference type="PATRIC" id="fig|1544798.3.peg.1692"/>
<reference evidence="1 2" key="1">
    <citation type="submission" date="2014-09" db="EMBL/GenBank/DDBJ databases">
        <title>Draft Genome Sequence of Draconibacterium sp. JN14CK-3.</title>
        <authorList>
            <person name="Dong C."/>
            <person name="Lai Q."/>
            <person name="Shao Z."/>
        </authorList>
    </citation>
    <scope>NUCLEOTIDE SEQUENCE [LARGE SCALE GENOMIC DNA]</scope>
    <source>
        <strain evidence="1 2">JN14CK-3</strain>
    </source>
</reference>
<dbReference type="InterPro" id="IPR046713">
    <property type="entry name" value="DUF6786"/>
</dbReference>
<keyword evidence="2" id="KW-1185">Reference proteome</keyword>
<gene>
    <name evidence="1" type="ORF">LH29_08410</name>
</gene>
<evidence type="ECO:0000313" key="1">
    <source>
        <dbReference type="EMBL" id="KJF45379.1"/>
    </source>
</evidence>
<dbReference type="RefSeq" id="WP_052670684.1">
    <property type="nucleotide sequence ID" value="NZ_JRHC01000001.1"/>
</dbReference>
<dbReference type="Proteomes" id="UP000032544">
    <property type="component" value="Unassembled WGS sequence"/>
</dbReference>
<name>A0A0D8JF84_9BACT</name>
<dbReference type="OrthoDB" id="1113889at2"/>
<dbReference type="EMBL" id="JRHC01000001">
    <property type="protein sequence ID" value="KJF45379.1"/>
    <property type="molecule type" value="Genomic_DNA"/>
</dbReference>
<protein>
    <submittedName>
        <fullName evidence="1">Uncharacterized protein</fullName>
    </submittedName>
</protein>
<dbReference type="AlphaFoldDB" id="A0A0D8JF84"/>
<organism evidence="1 2">
    <name type="scientific">Draconibacterium sediminis</name>
    <dbReference type="NCBI Taxonomy" id="1544798"/>
    <lineage>
        <taxon>Bacteria</taxon>
        <taxon>Pseudomonadati</taxon>
        <taxon>Bacteroidota</taxon>
        <taxon>Bacteroidia</taxon>
        <taxon>Marinilabiliales</taxon>
        <taxon>Prolixibacteraceae</taxon>
        <taxon>Draconibacterium</taxon>
    </lineage>
</organism>
<accession>A0A0D8JF84</accession>
<dbReference type="STRING" id="1544798.LH29_08410"/>